<dbReference type="EMBL" id="BARS01015443">
    <property type="protein sequence ID" value="GAF90520.1"/>
    <property type="molecule type" value="Genomic_DNA"/>
</dbReference>
<comment type="caution">
    <text evidence="1">The sequence shown here is derived from an EMBL/GenBank/DDBJ whole genome shotgun (WGS) entry which is preliminary data.</text>
</comment>
<reference evidence="1" key="1">
    <citation type="journal article" date="2014" name="Front. Microbiol.">
        <title>High frequency of phylogenetically diverse reductive dehalogenase-homologous genes in deep subseafloor sedimentary metagenomes.</title>
        <authorList>
            <person name="Kawai M."/>
            <person name="Futagami T."/>
            <person name="Toyoda A."/>
            <person name="Takaki Y."/>
            <person name="Nishi S."/>
            <person name="Hori S."/>
            <person name="Arai W."/>
            <person name="Tsubouchi T."/>
            <person name="Morono Y."/>
            <person name="Uchiyama I."/>
            <person name="Ito T."/>
            <person name="Fujiyama A."/>
            <person name="Inagaki F."/>
            <person name="Takami H."/>
        </authorList>
    </citation>
    <scope>NUCLEOTIDE SEQUENCE</scope>
    <source>
        <strain evidence="1">Expedition CK06-06</strain>
    </source>
</reference>
<name>X0UPY3_9ZZZZ</name>
<gene>
    <name evidence="1" type="ORF">S01H1_25553</name>
</gene>
<sequence length="105" mass="11844">MLKWKRVSSGTLTLNAEVLVDMLAGMSGKNRRITKISFTPTQYKYLRVYRDAEQIVDYDSYTLNGEFPVLDMDLPLAEGQQCKVGFYNSSGATTAIQIMIGYTED</sequence>
<accession>X0UPY3</accession>
<proteinExistence type="predicted"/>
<protein>
    <submittedName>
        <fullName evidence="1">Uncharacterized protein</fullName>
    </submittedName>
</protein>
<organism evidence="1">
    <name type="scientific">marine sediment metagenome</name>
    <dbReference type="NCBI Taxonomy" id="412755"/>
    <lineage>
        <taxon>unclassified sequences</taxon>
        <taxon>metagenomes</taxon>
        <taxon>ecological metagenomes</taxon>
    </lineage>
</organism>
<dbReference type="AlphaFoldDB" id="X0UPY3"/>
<evidence type="ECO:0000313" key="1">
    <source>
        <dbReference type="EMBL" id="GAF90520.1"/>
    </source>
</evidence>